<evidence type="ECO:0000259" key="2">
    <source>
        <dbReference type="Pfam" id="PF26061"/>
    </source>
</evidence>
<dbReference type="InterPro" id="IPR058334">
    <property type="entry name" value="DUF8021"/>
</dbReference>
<comment type="caution">
    <text evidence="3">The sequence shown here is derived from an EMBL/GenBank/DDBJ whole genome shotgun (WGS) entry which is preliminary data.</text>
</comment>
<feature type="domain" description="DUF8021" evidence="2">
    <location>
        <begin position="176"/>
        <end position="223"/>
    </location>
</feature>
<evidence type="ECO:0000313" key="4">
    <source>
        <dbReference type="Proteomes" id="UP001239445"/>
    </source>
</evidence>
<gene>
    <name evidence="3" type="ORF">QBC47DRAFT_391856</name>
</gene>
<proteinExistence type="predicted"/>
<sequence length="227" mass="24589">MIVLGLFLLPLVAAQGQRCQWTMLRNVADLVREGVSSGELDPSFTLASNCTYLENGKPESIKTGIFTHPLKLDYDSALIDQESCAIATTLVSPSSQTIIEAQIFFDPLPAGSGPSALEATAVDIITQNVNVTQIEQTLNSENWDYLPQEEQATQEAIRTVADGYLVDLLGTRTGDEGRRYVVDTTMGAVSVFLAPGQGAKAQATREGYLFRVEGSKVRYVHHFSGGD</sequence>
<name>A0AAJ0F7T1_9PEZI</name>
<feature type="signal peptide" evidence="1">
    <location>
        <begin position="1"/>
        <end position="16"/>
    </location>
</feature>
<organism evidence="3 4">
    <name type="scientific">Echria macrotheca</name>
    <dbReference type="NCBI Taxonomy" id="438768"/>
    <lineage>
        <taxon>Eukaryota</taxon>
        <taxon>Fungi</taxon>
        <taxon>Dikarya</taxon>
        <taxon>Ascomycota</taxon>
        <taxon>Pezizomycotina</taxon>
        <taxon>Sordariomycetes</taxon>
        <taxon>Sordariomycetidae</taxon>
        <taxon>Sordariales</taxon>
        <taxon>Schizotheciaceae</taxon>
        <taxon>Echria</taxon>
    </lineage>
</organism>
<dbReference type="EMBL" id="MU839842">
    <property type="protein sequence ID" value="KAK1751454.1"/>
    <property type="molecule type" value="Genomic_DNA"/>
</dbReference>
<keyword evidence="4" id="KW-1185">Reference proteome</keyword>
<dbReference type="AlphaFoldDB" id="A0AAJ0F7T1"/>
<evidence type="ECO:0000256" key="1">
    <source>
        <dbReference type="SAM" id="SignalP"/>
    </source>
</evidence>
<evidence type="ECO:0000313" key="3">
    <source>
        <dbReference type="EMBL" id="KAK1751454.1"/>
    </source>
</evidence>
<keyword evidence="1" id="KW-0732">Signal</keyword>
<accession>A0AAJ0F7T1</accession>
<dbReference type="Pfam" id="PF26061">
    <property type="entry name" value="DUF8021"/>
    <property type="match status" value="1"/>
</dbReference>
<protein>
    <recommendedName>
        <fullName evidence="2">DUF8021 domain-containing protein</fullName>
    </recommendedName>
</protein>
<feature type="chain" id="PRO_5042564978" description="DUF8021 domain-containing protein" evidence="1">
    <location>
        <begin position="17"/>
        <end position="227"/>
    </location>
</feature>
<dbReference type="Proteomes" id="UP001239445">
    <property type="component" value="Unassembled WGS sequence"/>
</dbReference>
<reference evidence="3" key="1">
    <citation type="submission" date="2023-06" db="EMBL/GenBank/DDBJ databases">
        <title>Genome-scale phylogeny and comparative genomics of the fungal order Sordariales.</title>
        <authorList>
            <consortium name="Lawrence Berkeley National Laboratory"/>
            <person name="Hensen N."/>
            <person name="Bonometti L."/>
            <person name="Westerberg I."/>
            <person name="Brannstrom I.O."/>
            <person name="Guillou S."/>
            <person name="Cros-Aarteil S."/>
            <person name="Calhoun S."/>
            <person name="Haridas S."/>
            <person name="Kuo A."/>
            <person name="Mondo S."/>
            <person name="Pangilinan J."/>
            <person name="Riley R."/>
            <person name="Labutti K."/>
            <person name="Andreopoulos B."/>
            <person name="Lipzen A."/>
            <person name="Chen C."/>
            <person name="Yanf M."/>
            <person name="Daum C."/>
            <person name="Ng V."/>
            <person name="Clum A."/>
            <person name="Steindorff A."/>
            <person name="Ohm R."/>
            <person name="Martin F."/>
            <person name="Silar P."/>
            <person name="Natvig D."/>
            <person name="Lalanne C."/>
            <person name="Gautier V."/>
            <person name="Ament-Velasquez S.L."/>
            <person name="Kruys A."/>
            <person name="Hutchinson M.I."/>
            <person name="Powell A.J."/>
            <person name="Barry K."/>
            <person name="Miller A.N."/>
            <person name="Grigoriev I.V."/>
            <person name="Debuchy R."/>
            <person name="Gladieux P."/>
            <person name="Thoren M.H."/>
            <person name="Johannesson H."/>
        </authorList>
    </citation>
    <scope>NUCLEOTIDE SEQUENCE</scope>
    <source>
        <strain evidence="3">PSN4</strain>
    </source>
</reference>